<dbReference type="InterPro" id="IPR004358">
    <property type="entry name" value="Sig_transdc_His_kin-like_C"/>
</dbReference>
<dbReference type="Pfam" id="PF00512">
    <property type="entry name" value="HisKA"/>
    <property type="match status" value="1"/>
</dbReference>
<keyword evidence="11" id="KW-1185">Reference proteome</keyword>
<feature type="domain" description="Response regulatory" evidence="9">
    <location>
        <begin position="594"/>
        <end position="711"/>
    </location>
</feature>
<gene>
    <name evidence="10" type="ORF">IDJ75_01300</name>
</gene>
<dbReference type="SMART" id="SM00448">
    <property type="entry name" value="REC"/>
    <property type="match status" value="1"/>
</dbReference>
<comment type="catalytic activity">
    <reaction evidence="1">
        <text>ATP + protein L-histidine = ADP + protein N-phospho-L-histidine.</text>
        <dbReference type="EC" id="2.7.13.3"/>
    </reaction>
</comment>
<name>A0ABR7X1M9_9SPHI</name>
<dbReference type="InterPro" id="IPR003594">
    <property type="entry name" value="HATPase_dom"/>
</dbReference>
<dbReference type="Pfam" id="PF02518">
    <property type="entry name" value="HATPase_c"/>
    <property type="match status" value="1"/>
</dbReference>
<dbReference type="SUPFAM" id="SSF47384">
    <property type="entry name" value="Homodimeric domain of signal transducing histidine kinase"/>
    <property type="match status" value="1"/>
</dbReference>
<dbReference type="InterPro" id="IPR036097">
    <property type="entry name" value="HisK_dim/P_sf"/>
</dbReference>
<dbReference type="PROSITE" id="PS50109">
    <property type="entry name" value="HIS_KIN"/>
    <property type="match status" value="1"/>
</dbReference>
<dbReference type="RefSeq" id="WP_191173813.1">
    <property type="nucleotide sequence ID" value="NZ_JACWMW010000001.1"/>
</dbReference>
<feature type="domain" description="Histidine kinase" evidence="8">
    <location>
        <begin position="355"/>
        <end position="573"/>
    </location>
</feature>
<evidence type="ECO:0000256" key="1">
    <source>
        <dbReference type="ARBA" id="ARBA00000085"/>
    </source>
</evidence>
<dbReference type="PROSITE" id="PS50110">
    <property type="entry name" value="RESPONSE_REGULATORY"/>
    <property type="match status" value="1"/>
</dbReference>
<reference evidence="10 11" key="1">
    <citation type="submission" date="2020-09" db="EMBL/GenBank/DDBJ databases">
        <title>Novel species of Mucilaginibacter isolated from a glacier on the Tibetan Plateau.</title>
        <authorList>
            <person name="Liu Q."/>
            <person name="Xin Y.-H."/>
        </authorList>
    </citation>
    <scope>NUCLEOTIDE SEQUENCE [LARGE SCALE GENOMIC DNA]</scope>
    <source>
        <strain evidence="10 11">CGMCC 1.13878</strain>
    </source>
</reference>
<feature type="transmembrane region" description="Helical" evidence="7">
    <location>
        <begin position="20"/>
        <end position="41"/>
    </location>
</feature>
<evidence type="ECO:0000259" key="8">
    <source>
        <dbReference type="PROSITE" id="PS50109"/>
    </source>
</evidence>
<evidence type="ECO:0000256" key="7">
    <source>
        <dbReference type="SAM" id="Phobius"/>
    </source>
</evidence>
<dbReference type="SUPFAM" id="SSF55874">
    <property type="entry name" value="ATPase domain of HSP90 chaperone/DNA topoisomerase II/histidine kinase"/>
    <property type="match status" value="1"/>
</dbReference>
<dbReference type="PANTHER" id="PTHR43047:SF72">
    <property type="entry name" value="OSMOSENSING HISTIDINE PROTEIN KINASE SLN1"/>
    <property type="match status" value="1"/>
</dbReference>
<dbReference type="EC" id="2.7.13.3" evidence="2"/>
<keyword evidence="3 6" id="KW-0597">Phosphoprotein</keyword>
<dbReference type="Gene3D" id="3.30.565.10">
    <property type="entry name" value="Histidine kinase-like ATPase, C-terminal domain"/>
    <property type="match status" value="1"/>
</dbReference>
<dbReference type="PRINTS" id="PR00344">
    <property type="entry name" value="BCTRLSENSOR"/>
</dbReference>
<dbReference type="CDD" id="cd00082">
    <property type="entry name" value="HisKA"/>
    <property type="match status" value="1"/>
</dbReference>
<dbReference type="InterPro" id="IPR005467">
    <property type="entry name" value="His_kinase_dom"/>
</dbReference>
<comment type="caution">
    <text evidence="10">The sequence shown here is derived from an EMBL/GenBank/DDBJ whole genome shotgun (WGS) entry which is preliminary data.</text>
</comment>
<dbReference type="Gene3D" id="3.40.50.2300">
    <property type="match status" value="1"/>
</dbReference>
<organism evidence="10 11">
    <name type="scientific">Mucilaginibacter rigui</name>
    <dbReference type="NCBI Taxonomy" id="534635"/>
    <lineage>
        <taxon>Bacteria</taxon>
        <taxon>Pseudomonadati</taxon>
        <taxon>Bacteroidota</taxon>
        <taxon>Sphingobacteriia</taxon>
        <taxon>Sphingobacteriales</taxon>
        <taxon>Sphingobacteriaceae</taxon>
        <taxon>Mucilaginibacter</taxon>
    </lineage>
</organism>
<dbReference type="InterPro" id="IPR036890">
    <property type="entry name" value="HATPase_C_sf"/>
</dbReference>
<feature type="transmembrane region" description="Helical" evidence="7">
    <location>
        <begin position="306"/>
        <end position="328"/>
    </location>
</feature>
<dbReference type="InterPro" id="IPR003661">
    <property type="entry name" value="HisK_dim/P_dom"/>
</dbReference>
<keyword evidence="7" id="KW-0472">Membrane</keyword>
<keyword evidence="5" id="KW-0418">Kinase</keyword>
<protein>
    <recommendedName>
        <fullName evidence="2">histidine kinase</fullName>
        <ecNumber evidence="2">2.7.13.3</ecNumber>
    </recommendedName>
</protein>
<evidence type="ECO:0000256" key="5">
    <source>
        <dbReference type="ARBA" id="ARBA00022777"/>
    </source>
</evidence>
<dbReference type="InterPro" id="IPR001789">
    <property type="entry name" value="Sig_transdc_resp-reg_receiver"/>
</dbReference>
<keyword evidence="7" id="KW-0812">Transmembrane</keyword>
<dbReference type="CDD" id="cd17546">
    <property type="entry name" value="REC_hyHK_CKI1_RcsC-like"/>
    <property type="match status" value="1"/>
</dbReference>
<dbReference type="SUPFAM" id="SSF52172">
    <property type="entry name" value="CheY-like"/>
    <property type="match status" value="1"/>
</dbReference>
<sequence length="713" mass="79496">MPNQNNLAATNIKGLSRRILIAFILFVIALAIAALFVHSSISNQLANLSKQTSGIEYDEAKSQKALLLLHEAEDDFQESLLTGDTAKSNSYRTKLSLSFNLIDGLLKDDIDTTKLSAEQRIKVRSLFLKKLKLSDNLYILKHSFDSLLKKPSAADTVNNGLTAAAPYIRTEKITNSVDTVKSTAKVTKKGLFARIKDAIINKNGNTGAPNVTVINYNRSKRLIDSVNKINAKRSKNFYNKQLKQLQQHNLKLFTTQKQMIMLNTRINNELERIVSDVNNINLNIINELKENALKSYRDTTALLNKFYLASLLMVLIFATLLIIFIINLNRAEEYLLRENQRSVTIAQQKMDLLLHMSHEVRNPLTAINGFLYIFSRSNLSARQIDMLGSIRLSTDMLLHTLNDTLDAAKMETNTFKINSDPFNPNTVLKEVVESMEFSAAKKQLSLAYSFEGDKETVVLGDSFRLKQVMVNLLSNAVKYTKQGGITVKAQLVPANGVNKLQIKIIDTGEGISVEQQTKLFSKYYQSNSAKGQIGTGLGLYICKQLIQLQKGEIKVESDEKTGSTFSFIIPYKTHQPAHNEQATNNPVWKLNGISILAVDSNELSLTFLKMMTDKWNIKFHQASSGDEALQIIAKETIQIVLTDLNLPGMNATELVANIKGLKAPLNTLPVIVISNDGLPADREKYTVQGFAGVLVKPFIEAELIKQIILALGL</sequence>
<dbReference type="Gene3D" id="1.10.287.130">
    <property type="match status" value="1"/>
</dbReference>
<evidence type="ECO:0000256" key="3">
    <source>
        <dbReference type="ARBA" id="ARBA00022553"/>
    </source>
</evidence>
<dbReference type="SMART" id="SM00388">
    <property type="entry name" value="HisKA"/>
    <property type="match status" value="1"/>
</dbReference>
<evidence type="ECO:0000259" key="9">
    <source>
        <dbReference type="PROSITE" id="PS50110"/>
    </source>
</evidence>
<keyword evidence="7" id="KW-1133">Transmembrane helix</keyword>
<evidence type="ECO:0000256" key="6">
    <source>
        <dbReference type="PROSITE-ProRule" id="PRU00169"/>
    </source>
</evidence>
<evidence type="ECO:0000313" key="10">
    <source>
        <dbReference type="EMBL" id="MBD1383900.1"/>
    </source>
</evidence>
<feature type="modified residue" description="4-aspartylphosphate" evidence="6">
    <location>
        <position position="643"/>
    </location>
</feature>
<dbReference type="PANTHER" id="PTHR43047">
    <property type="entry name" value="TWO-COMPONENT HISTIDINE PROTEIN KINASE"/>
    <property type="match status" value="1"/>
</dbReference>
<dbReference type="InterPro" id="IPR011006">
    <property type="entry name" value="CheY-like_superfamily"/>
</dbReference>
<dbReference type="SMART" id="SM00387">
    <property type="entry name" value="HATPase_c"/>
    <property type="match status" value="1"/>
</dbReference>
<dbReference type="Pfam" id="PF00072">
    <property type="entry name" value="Response_reg"/>
    <property type="match status" value="1"/>
</dbReference>
<evidence type="ECO:0000256" key="4">
    <source>
        <dbReference type="ARBA" id="ARBA00022679"/>
    </source>
</evidence>
<proteinExistence type="predicted"/>
<evidence type="ECO:0000313" key="11">
    <source>
        <dbReference type="Proteomes" id="UP000618754"/>
    </source>
</evidence>
<dbReference type="Proteomes" id="UP000618754">
    <property type="component" value="Unassembled WGS sequence"/>
</dbReference>
<evidence type="ECO:0000256" key="2">
    <source>
        <dbReference type="ARBA" id="ARBA00012438"/>
    </source>
</evidence>
<keyword evidence="4" id="KW-0808">Transferase</keyword>
<accession>A0ABR7X1M9</accession>
<dbReference type="EMBL" id="JACWMW010000001">
    <property type="protein sequence ID" value="MBD1383900.1"/>
    <property type="molecule type" value="Genomic_DNA"/>
</dbReference>